<feature type="compositionally biased region" description="Basic and acidic residues" evidence="8">
    <location>
        <begin position="155"/>
        <end position="171"/>
    </location>
</feature>
<evidence type="ECO:0000256" key="8">
    <source>
        <dbReference type="SAM" id="MobiDB-lite"/>
    </source>
</evidence>
<feature type="transmembrane region" description="Helical" evidence="9">
    <location>
        <begin position="119"/>
        <end position="140"/>
    </location>
</feature>
<comment type="caution">
    <text evidence="10">The sequence shown here is derived from an EMBL/GenBank/DDBJ whole genome shotgun (WGS) entry which is preliminary data.</text>
</comment>
<evidence type="ECO:0000256" key="5">
    <source>
        <dbReference type="ARBA" id="ARBA00023136"/>
    </source>
</evidence>
<evidence type="ECO:0000256" key="9">
    <source>
        <dbReference type="SAM" id="Phobius"/>
    </source>
</evidence>
<comment type="subcellular location">
    <subcellularLocation>
        <location evidence="1">Membrane</location>
        <topology evidence="1">Multi-pass membrane protein</topology>
    </subcellularLocation>
</comment>
<evidence type="ECO:0000256" key="4">
    <source>
        <dbReference type="ARBA" id="ARBA00022989"/>
    </source>
</evidence>
<evidence type="ECO:0000256" key="2">
    <source>
        <dbReference type="ARBA" id="ARBA00022692"/>
    </source>
</evidence>
<dbReference type="OrthoDB" id="292213at2759"/>
<proteinExistence type="predicted"/>
<evidence type="ECO:0000256" key="7">
    <source>
        <dbReference type="ARBA" id="ARBA00043159"/>
    </source>
</evidence>
<keyword evidence="4 9" id="KW-1133">Transmembrane helix</keyword>
<dbReference type="InterPro" id="IPR052241">
    <property type="entry name" value="SLC66/Scramblase_ANY1"/>
</dbReference>
<name>A0A210QH09_MIZYE</name>
<gene>
    <name evidence="10" type="ORF">KP79_PYT13963</name>
</gene>
<dbReference type="GO" id="GO:0016020">
    <property type="term" value="C:membrane"/>
    <property type="evidence" value="ECO:0007669"/>
    <property type="project" value="UniProtKB-SubCell"/>
</dbReference>
<feature type="transmembrane region" description="Helical" evidence="9">
    <location>
        <begin position="201"/>
        <end position="220"/>
    </location>
</feature>
<dbReference type="PANTHER" id="PTHR14856:SF9">
    <property type="entry name" value="PQ-LOOP REPEAT-CONTAINING PROTEIN 1"/>
    <property type="match status" value="1"/>
</dbReference>
<accession>A0A210QH09</accession>
<dbReference type="GO" id="GO:0005768">
    <property type="term" value="C:endosome"/>
    <property type="evidence" value="ECO:0007669"/>
    <property type="project" value="TreeGrafter"/>
</dbReference>
<feature type="transmembrane region" description="Helical" evidence="9">
    <location>
        <begin position="93"/>
        <end position="113"/>
    </location>
</feature>
<evidence type="ECO:0000313" key="11">
    <source>
        <dbReference type="Proteomes" id="UP000242188"/>
    </source>
</evidence>
<dbReference type="STRING" id="6573.A0A210QH09"/>
<feature type="transmembrane region" description="Helical" evidence="9">
    <location>
        <begin position="287"/>
        <end position="306"/>
    </location>
</feature>
<keyword evidence="5 9" id="KW-0472">Membrane</keyword>
<evidence type="ECO:0000256" key="3">
    <source>
        <dbReference type="ARBA" id="ARBA00022737"/>
    </source>
</evidence>
<reference evidence="10 11" key="1">
    <citation type="journal article" date="2017" name="Nat. Ecol. Evol.">
        <title>Scallop genome provides insights into evolution of bilaterian karyotype and development.</title>
        <authorList>
            <person name="Wang S."/>
            <person name="Zhang J."/>
            <person name="Jiao W."/>
            <person name="Li J."/>
            <person name="Xun X."/>
            <person name="Sun Y."/>
            <person name="Guo X."/>
            <person name="Huan P."/>
            <person name="Dong B."/>
            <person name="Zhang L."/>
            <person name="Hu X."/>
            <person name="Sun X."/>
            <person name="Wang J."/>
            <person name="Zhao C."/>
            <person name="Wang Y."/>
            <person name="Wang D."/>
            <person name="Huang X."/>
            <person name="Wang R."/>
            <person name="Lv J."/>
            <person name="Li Y."/>
            <person name="Zhang Z."/>
            <person name="Liu B."/>
            <person name="Lu W."/>
            <person name="Hui Y."/>
            <person name="Liang J."/>
            <person name="Zhou Z."/>
            <person name="Hou R."/>
            <person name="Li X."/>
            <person name="Liu Y."/>
            <person name="Li H."/>
            <person name="Ning X."/>
            <person name="Lin Y."/>
            <person name="Zhao L."/>
            <person name="Xing Q."/>
            <person name="Dou J."/>
            <person name="Li Y."/>
            <person name="Mao J."/>
            <person name="Guo H."/>
            <person name="Dou H."/>
            <person name="Li T."/>
            <person name="Mu C."/>
            <person name="Jiang W."/>
            <person name="Fu Q."/>
            <person name="Fu X."/>
            <person name="Miao Y."/>
            <person name="Liu J."/>
            <person name="Yu Q."/>
            <person name="Li R."/>
            <person name="Liao H."/>
            <person name="Li X."/>
            <person name="Kong Y."/>
            <person name="Jiang Z."/>
            <person name="Chourrout D."/>
            <person name="Li R."/>
            <person name="Bao Z."/>
        </authorList>
    </citation>
    <scope>NUCLEOTIDE SEQUENCE [LARGE SCALE GENOMIC DNA]</scope>
    <source>
        <strain evidence="10 11">PY_sf001</strain>
    </source>
</reference>
<evidence type="ECO:0000313" key="10">
    <source>
        <dbReference type="EMBL" id="OWF48050.1"/>
    </source>
</evidence>
<feature type="transmembrane region" description="Helical" evidence="9">
    <location>
        <begin position="60"/>
        <end position="81"/>
    </location>
</feature>
<evidence type="ECO:0000256" key="6">
    <source>
        <dbReference type="ARBA" id="ARBA00040648"/>
    </source>
</evidence>
<organism evidence="10 11">
    <name type="scientific">Mizuhopecten yessoensis</name>
    <name type="common">Japanese scallop</name>
    <name type="synonym">Patinopecten yessoensis</name>
    <dbReference type="NCBI Taxonomy" id="6573"/>
    <lineage>
        <taxon>Eukaryota</taxon>
        <taxon>Metazoa</taxon>
        <taxon>Spiralia</taxon>
        <taxon>Lophotrochozoa</taxon>
        <taxon>Mollusca</taxon>
        <taxon>Bivalvia</taxon>
        <taxon>Autobranchia</taxon>
        <taxon>Pteriomorphia</taxon>
        <taxon>Pectinida</taxon>
        <taxon>Pectinoidea</taxon>
        <taxon>Pectinidae</taxon>
        <taxon>Mizuhopecten</taxon>
    </lineage>
</organism>
<dbReference type="GO" id="GO:0042147">
    <property type="term" value="P:retrograde transport, endosome to Golgi"/>
    <property type="evidence" value="ECO:0007669"/>
    <property type="project" value="TreeGrafter"/>
</dbReference>
<feature type="region of interest" description="Disordered" evidence="8">
    <location>
        <begin position="154"/>
        <end position="178"/>
    </location>
</feature>
<dbReference type="Pfam" id="PF04193">
    <property type="entry name" value="PQ-loop"/>
    <property type="match status" value="2"/>
</dbReference>
<dbReference type="PANTHER" id="PTHR14856">
    <property type="entry name" value="PQ-LOOP REPEAT-CONTAINING PROTEIN 1-LIKE PROTEIN"/>
    <property type="match status" value="1"/>
</dbReference>
<keyword evidence="3" id="KW-0677">Repeat</keyword>
<dbReference type="SMART" id="SM00679">
    <property type="entry name" value="CTNS"/>
    <property type="match status" value="2"/>
</dbReference>
<evidence type="ECO:0000256" key="1">
    <source>
        <dbReference type="ARBA" id="ARBA00004141"/>
    </source>
</evidence>
<keyword evidence="2 9" id="KW-0812">Transmembrane</keyword>
<dbReference type="FunFam" id="1.20.1280.290:FF:000005">
    <property type="entry name" value="PQ-loop repeat-containing protein 1"/>
    <property type="match status" value="1"/>
</dbReference>
<dbReference type="GO" id="GO:0005829">
    <property type="term" value="C:cytosol"/>
    <property type="evidence" value="ECO:0007669"/>
    <property type="project" value="GOC"/>
</dbReference>
<keyword evidence="11" id="KW-1185">Reference proteome</keyword>
<dbReference type="InterPro" id="IPR006603">
    <property type="entry name" value="PQ-loop_rpt"/>
</dbReference>
<dbReference type="Gene3D" id="1.20.1280.290">
    <property type="match status" value="2"/>
</dbReference>
<dbReference type="Proteomes" id="UP000242188">
    <property type="component" value="Unassembled WGS sequence"/>
</dbReference>
<dbReference type="AlphaFoldDB" id="A0A210QH09"/>
<dbReference type="FunFam" id="1.20.1280.290:FF:000008">
    <property type="entry name" value="PQ-loop repeat-containing protein 1"/>
    <property type="match status" value="1"/>
</dbReference>
<protein>
    <recommendedName>
        <fullName evidence="6">Solute carrier family 66 member 2</fullName>
    </recommendedName>
    <alternativeName>
        <fullName evidence="7">PQ-loop repeat-containing protein 1</fullName>
    </alternativeName>
</protein>
<dbReference type="GO" id="GO:0045332">
    <property type="term" value="P:phospholipid translocation"/>
    <property type="evidence" value="ECO:0007669"/>
    <property type="project" value="TreeGrafter"/>
</dbReference>
<sequence length="309" mass="35204">MFTMTNVRDLDLGPFFQYAGAVSAVLWSANSPIPVQLQAFMSDLPNHMSGMMPELTVMGIVNWVAAGAMVFGGVVPFIPQFRDIRRSGNTDGFSTFVCLTLLIANILRIMFWFGKHFELPLLAQSVIMVFTMMMMMRLCVQMKNKSEIVASKQHQFTDSKNHPHQNGDSETSRSYPSLGKAAGRSTFLDFDRHQFWQWTDFKSYIQFIMLFTAMVALLTFLLLNNIIYVELIGFLAVFAEALLGAPQFYRNFQNKSTQGMSKKMVGFWTCGDVFKTGYFILREAPPQFWICGMLQVSSCFILNIFCENR</sequence>
<dbReference type="GO" id="GO:0005802">
    <property type="term" value="C:trans-Golgi network"/>
    <property type="evidence" value="ECO:0007669"/>
    <property type="project" value="TreeGrafter"/>
</dbReference>
<dbReference type="EMBL" id="NEDP02003738">
    <property type="protein sequence ID" value="OWF48050.1"/>
    <property type="molecule type" value="Genomic_DNA"/>
</dbReference>